<keyword evidence="5" id="KW-1185">Reference proteome</keyword>
<evidence type="ECO:0000313" key="4">
    <source>
        <dbReference type="EMBL" id="GAA2662656.1"/>
    </source>
</evidence>
<dbReference type="Gene3D" id="1.10.630.10">
    <property type="entry name" value="Cytochrome P450"/>
    <property type="match status" value="1"/>
</dbReference>
<feature type="region of interest" description="Disordered" evidence="3">
    <location>
        <begin position="1"/>
        <end position="23"/>
    </location>
</feature>
<comment type="caution">
    <text evidence="4">The sequence shown here is derived from an EMBL/GenBank/DDBJ whole genome shotgun (WGS) entry which is preliminary data.</text>
</comment>
<reference evidence="5" key="1">
    <citation type="journal article" date="2019" name="Int. J. Syst. Evol. Microbiol.">
        <title>The Global Catalogue of Microorganisms (GCM) 10K type strain sequencing project: providing services to taxonomists for standard genome sequencing and annotation.</title>
        <authorList>
            <consortium name="The Broad Institute Genomics Platform"/>
            <consortium name="The Broad Institute Genome Sequencing Center for Infectious Disease"/>
            <person name="Wu L."/>
            <person name="Ma J."/>
        </authorList>
    </citation>
    <scope>NUCLEOTIDE SEQUENCE [LARGE SCALE GENOMIC DNA]</scope>
    <source>
        <strain evidence="5">JCM 16374</strain>
    </source>
</reference>
<keyword evidence="2" id="KW-0479">Metal-binding</keyword>
<protein>
    <submittedName>
        <fullName evidence="4">Cytochrome P450</fullName>
    </submittedName>
</protein>
<evidence type="ECO:0000256" key="1">
    <source>
        <dbReference type="ARBA" id="ARBA00010617"/>
    </source>
</evidence>
<dbReference type="InterPro" id="IPR001128">
    <property type="entry name" value="Cyt_P450"/>
</dbReference>
<accession>A0ABP6E8A1</accession>
<dbReference type="PRINTS" id="PR00385">
    <property type="entry name" value="P450"/>
</dbReference>
<comment type="similarity">
    <text evidence="1 2">Belongs to the cytochrome P450 family.</text>
</comment>
<gene>
    <name evidence="4" type="ORF">GCM10009864_33060</name>
</gene>
<dbReference type="SUPFAM" id="SSF48264">
    <property type="entry name" value="Cytochrome P450"/>
    <property type="match status" value="1"/>
</dbReference>
<name>A0ABP6E8A1_9ACTN</name>
<evidence type="ECO:0000313" key="5">
    <source>
        <dbReference type="Proteomes" id="UP001500994"/>
    </source>
</evidence>
<dbReference type="InterPro" id="IPR036396">
    <property type="entry name" value="Cyt_P450_sf"/>
</dbReference>
<dbReference type="EMBL" id="BAAARK010000009">
    <property type="protein sequence ID" value="GAA2662656.1"/>
    <property type="molecule type" value="Genomic_DNA"/>
</dbReference>
<dbReference type="Pfam" id="PF00067">
    <property type="entry name" value="p450"/>
    <property type="match status" value="1"/>
</dbReference>
<dbReference type="InterPro" id="IPR002397">
    <property type="entry name" value="Cyt_P450_B"/>
</dbReference>
<keyword evidence="2" id="KW-0503">Monooxygenase</keyword>
<dbReference type="PRINTS" id="PR00359">
    <property type="entry name" value="BP450"/>
</dbReference>
<evidence type="ECO:0000256" key="2">
    <source>
        <dbReference type="RuleBase" id="RU000461"/>
    </source>
</evidence>
<dbReference type="InterPro" id="IPR017972">
    <property type="entry name" value="Cyt_P450_CS"/>
</dbReference>
<dbReference type="PANTHER" id="PTHR46696">
    <property type="entry name" value="P450, PUTATIVE (EUROFUNG)-RELATED"/>
    <property type="match status" value="1"/>
</dbReference>
<keyword evidence="2" id="KW-0349">Heme</keyword>
<keyword evidence="2" id="KW-0408">Iron</keyword>
<dbReference type="Proteomes" id="UP001500994">
    <property type="component" value="Unassembled WGS sequence"/>
</dbReference>
<dbReference type="PROSITE" id="PS00086">
    <property type="entry name" value="CYTOCHROME_P450"/>
    <property type="match status" value="1"/>
</dbReference>
<sequence>MSQTVPVPHGLPMDRDANPFDPPRALTRLRAARPVSPLVFPDGHEGWLVTGYDAVRQLMADTRFSSRQDLGVLHVPYETPGMPVPTEPSPQIPGVFIAMDPPDHTRLRRKLTGAFTVKRMKQLEEHIVEVTERQLDAMARLAPPVDLVREFALPVPSLVICELLGVPYEDRDTFQTNSAKFLVKEQTLEEKMAAYGALTTYLAELVTSKRAAPGEDILSDLARHDDLSIEELTGIAFLLLLAGHETTANMLALGAFALLEHPDQLAELRAHPDLLPDAVEELLRYLAVGDVFYRYATEDIELDGETIGKGSTVVVSLLAANHDPRRFEHPDTLDVHRKARGHLSFGHGVHQCLGQQLARVEMRAGFAGLLRRFPTLELAVPAGEVKLRTDMNIYGVHELPVTWTTETAR</sequence>
<organism evidence="4 5">
    <name type="scientific">Streptomyces lunalinharesii</name>
    <dbReference type="NCBI Taxonomy" id="333384"/>
    <lineage>
        <taxon>Bacteria</taxon>
        <taxon>Bacillati</taxon>
        <taxon>Actinomycetota</taxon>
        <taxon>Actinomycetes</taxon>
        <taxon>Kitasatosporales</taxon>
        <taxon>Streptomycetaceae</taxon>
        <taxon>Streptomyces</taxon>
    </lineage>
</organism>
<proteinExistence type="inferred from homology"/>
<dbReference type="PANTHER" id="PTHR46696:SF1">
    <property type="entry name" value="CYTOCHROME P450 YJIB-RELATED"/>
    <property type="match status" value="1"/>
</dbReference>
<dbReference type="CDD" id="cd11030">
    <property type="entry name" value="CYP105-like"/>
    <property type="match status" value="1"/>
</dbReference>
<evidence type="ECO:0000256" key="3">
    <source>
        <dbReference type="SAM" id="MobiDB-lite"/>
    </source>
</evidence>
<keyword evidence="2" id="KW-0560">Oxidoreductase</keyword>
<dbReference type="RefSeq" id="WP_344576214.1">
    <property type="nucleotide sequence ID" value="NZ_BAAARK010000009.1"/>
</dbReference>